<comment type="caution">
    <text evidence="1">The sequence shown here is derived from an EMBL/GenBank/DDBJ whole genome shotgun (WGS) entry which is preliminary data.</text>
</comment>
<accession>A0AAV3S5B9</accession>
<dbReference type="Proteomes" id="UP001500837">
    <property type="component" value="Unassembled WGS sequence"/>
</dbReference>
<dbReference type="EMBL" id="BAAABL010000040">
    <property type="protein sequence ID" value="GAA0297924.1"/>
    <property type="molecule type" value="Genomic_DNA"/>
</dbReference>
<organism evidence="1 2">
    <name type="scientific">Halarchaeum salinum</name>
    <dbReference type="NCBI Taxonomy" id="489912"/>
    <lineage>
        <taxon>Archaea</taxon>
        <taxon>Methanobacteriati</taxon>
        <taxon>Methanobacteriota</taxon>
        <taxon>Stenosarchaea group</taxon>
        <taxon>Halobacteria</taxon>
        <taxon>Halobacteriales</taxon>
        <taxon>Halobacteriaceae</taxon>
    </lineage>
</organism>
<protein>
    <submittedName>
        <fullName evidence="1">Uncharacterized protein</fullName>
    </submittedName>
</protein>
<name>A0AAV3S5B9_9EURY</name>
<gene>
    <name evidence="1" type="ORF">GCM10009066_10230</name>
</gene>
<evidence type="ECO:0000313" key="1">
    <source>
        <dbReference type="EMBL" id="GAA0297924.1"/>
    </source>
</evidence>
<dbReference type="AlphaFoldDB" id="A0AAV3S5B9"/>
<proteinExistence type="predicted"/>
<keyword evidence="2" id="KW-1185">Reference proteome</keyword>
<sequence>MQPRFGGLWIDVAKTISERGSPSFYFSKDTLYGIPISVLNGLKSEASSLECGGEILGVIDEKHGVFDVVFLTKLPEETAVWVLS</sequence>
<evidence type="ECO:0000313" key="2">
    <source>
        <dbReference type="Proteomes" id="UP001500837"/>
    </source>
</evidence>
<reference evidence="1 2" key="1">
    <citation type="journal article" date="2019" name="Int. J. Syst. Evol. Microbiol.">
        <title>The Global Catalogue of Microorganisms (GCM) 10K type strain sequencing project: providing services to taxonomists for standard genome sequencing and annotation.</title>
        <authorList>
            <consortium name="The Broad Institute Genomics Platform"/>
            <consortium name="The Broad Institute Genome Sequencing Center for Infectious Disease"/>
            <person name="Wu L."/>
            <person name="Ma J."/>
        </authorList>
    </citation>
    <scope>NUCLEOTIDE SEQUENCE [LARGE SCALE GENOMIC DNA]</scope>
    <source>
        <strain evidence="1 2">JCM 16330</strain>
    </source>
</reference>